<protein>
    <submittedName>
        <fullName evidence="1">Uncharacterized protein</fullName>
    </submittedName>
</protein>
<evidence type="ECO:0000313" key="1">
    <source>
        <dbReference type="EMBL" id="MDA0166527.1"/>
    </source>
</evidence>
<evidence type="ECO:0000313" key="2">
    <source>
        <dbReference type="Proteomes" id="UP001149140"/>
    </source>
</evidence>
<gene>
    <name evidence="1" type="ORF">OM076_40060</name>
</gene>
<dbReference type="AlphaFoldDB" id="A0A9X3N1J3"/>
<name>A0A9X3N1J3_9ACTN</name>
<keyword evidence="2" id="KW-1185">Reference proteome</keyword>
<proteinExistence type="predicted"/>
<reference evidence="1" key="1">
    <citation type="submission" date="2022-10" db="EMBL/GenBank/DDBJ databases">
        <title>The WGS of Solirubrobacter ginsenosidimutans DSM 21036.</title>
        <authorList>
            <person name="Jiang Z."/>
        </authorList>
    </citation>
    <scope>NUCLEOTIDE SEQUENCE</scope>
    <source>
        <strain evidence="1">DSM 21036</strain>
    </source>
</reference>
<organism evidence="1 2">
    <name type="scientific">Solirubrobacter ginsenosidimutans</name>
    <dbReference type="NCBI Taxonomy" id="490573"/>
    <lineage>
        <taxon>Bacteria</taxon>
        <taxon>Bacillati</taxon>
        <taxon>Actinomycetota</taxon>
        <taxon>Thermoleophilia</taxon>
        <taxon>Solirubrobacterales</taxon>
        <taxon>Solirubrobacteraceae</taxon>
        <taxon>Solirubrobacter</taxon>
    </lineage>
</organism>
<sequence>MADEPGMPPFTASLTYPFWTIETARQRGLWRRSPKQLLVPQTRPECVGGWLVEYLEAHPHDHAFANLRVLEHPMEGITPLTVDRPRGFIDYARDPLAGVTYLPDLQREALSTVS</sequence>
<comment type="caution">
    <text evidence="1">The sequence shown here is derived from an EMBL/GenBank/DDBJ whole genome shotgun (WGS) entry which is preliminary data.</text>
</comment>
<dbReference type="Proteomes" id="UP001149140">
    <property type="component" value="Unassembled WGS sequence"/>
</dbReference>
<accession>A0A9X3N1J3</accession>
<dbReference type="EMBL" id="JAPDOD010000068">
    <property type="protein sequence ID" value="MDA0166527.1"/>
    <property type="molecule type" value="Genomic_DNA"/>
</dbReference>